<dbReference type="Pfam" id="PF01638">
    <property type="entry name" value="HxlR"/>
    <property type="match status" value="1"/>
</dbReference>
<feature type="domain" description="HTH hxlR-type" evidence="4">
    <location>
        <begin position="24"/>
        <end position="122"/>
    </location>
</feature>
<dbReference type="InterPro" id="IPR002577">
    <property type="entry name" value="HTH_HxlR"/>
</dbReference>
<dbReference type="PANTHER" id="PTHR33204">
    <property type="entry name" value="TRANSCRIPTIONAL REGULATOR, MARR FAMILY"/>
    <property type="match status" value="1"/>
</dbReference>
<keyword evidence="3" id="KW-0804">Transcription</keyword>
<dbReference type="RefSeq" id="WP_350353312.1">
    <property type="nucleotide sequence ID" value="NZ_CP158357.1"/>
</dbReference>
<dbReference type="GO" id="GO:0003677">
    <property type="term" value="F:DNA binding"/>
    <property type="evidence" value="ECO:0007669"/>
    <property type="project" value="UniProtKB-KW"/>
</dbReference>
<evidence type="ECO:0000256" key="3">
    <source>
        <dbReference type="ARBA" id="ARBA00023163"/>
    </source>
</evidence>
<reference evidence="5" key="1">
    <citation type="submission" date="2024-06" db="EMBL/GenBank/DDBJ databases">
        <title>Draft genome sequence of Microbacterium sp. strain A8/3-1, isolated from Oxytropis tragacanthoides Fisch. ex DC. Root nodules in the Altai region of Russia.</title>
        <authorList>
            <person name="Sazanova A."/>
            <person name="Guro P."/>
            <person name="Kuznetsova I."/>
            <person name="Belimov A."/>
            <person name="Safronova V."/>
        </authorList>
    </citation>
    <scope>NUCLEOTIDE SEQUENCE</scope>
    <source>
        <strain evidence="5">A8/3-1</strain>
    </source>
</reference>
<protein>
    <submittedName>
        <fullName evidence="5">Helix-turn-helix domain-containing protein</fullName>
    </submittedName>
</protein>
<organism evidence="5">
    <name type="scientific">Microbacterium sp. A8/3-1</name>
    <dbReference type="NCBI Taxonomy" id="3160749"/>
    <lineage>
        <taxon>Bacteria</taxon>
        <taxon>Bacillati</taxon>
        <taxon>Actinomycetota</taxon>
        <taxon>Actinomycetes</taxon>
        <taxon>Micrococcales</taxon>
        <taxon>Microbacteriaceae</taxon>
        <taxon>Microbacterium</taxon>
    </lineage>
</organism>
<gene>
    <name evidence="5" type="ORF">ABS642_10585</name>
</gene>
<sequence>MPTQTARQRRLDAKVAYDAYLATCPSRQLLTTLSDKWVVLVLSALHDRPARYSDLRRRIAGISQKMLTQTLRGLERDGLVTRTVIATVPVTVTYEITSLGVSLHNVVAQLKSWAEGNMRSVTAARLVYDAAVGKV</sequence>
<dbReference type="InterPro" id="IPR036388">
    <property type="entry name" value="WH-like_DNA-bd_sf"/>
</dbReference>
<dbReference type="EMBL" id="CP158357">
    <property type="protein sequence ID" value="XBX80511.1"/>
    <property type="molecule type" value="Genomic_DNA"/>
</dbReference>
<keyword evidence="1" id="KW-0805">Transcription regulation</keyword>
<proteinExistence type="predicted"/>
<dbReference type="SUPFAM" id="SSF46785">
    <property type="entry name" value="Winged helix' DNA-binding domain"/>
    <property type="match status" value="1"/>
</dbReference>
<dbReference type="AlphaFoldDB" id="A0AAU7W222"/>
<evidence type="ECO:0000259" key="4">
    <source>
        <dbReference type="PROSITE" id="PS51118"/>
    </source>
</evidence>
<evidence type="ECO:0000256" key="1">
    <source>
        <dbReference type="ARBA" id="ARBA00023015"/>
    </source>
</evidence>
<dbReference type="PANTHER" id="PTHR33204:SF37">
    <property type="entry name" value="HTH-TYPE TRANSCRIPTIONAL REGULATOR YODB"/>
    <property type="match status" value="1"/>
</dbReference>
<keyword evidence="2" id="KW-0238">DNA-binding</keyword>
<accession>A0AAU7W222</accession>
<dbReference type="Gene3D" id="1.10.10.10">
    <property type="entry name" value="Winged helix-like DNA-binding domain superfamily/Winged helix DNA-binding domain"/>
    <property type="match status" value="1"/>
</dbReference>
<evidence type="ECO:0000313" key="5">
    <source>
        <dbReference type="EMBL" id="XBX80511.1"/>
    </source>
</evidence>
<dbReference type="PROSITE" id="PS51118">
    <property type="entry name" value="HTH_HXLR"/>
    <property type="match status" value="1"/>
</dbReference>
<evidence type="ECO:0000256" key="2">
    <source>
        <dbReference type="ARBA" id="ARBA00023125"/>
    </source>
</evidence>
<name>A0AAU7W222_9MICO</name>
<dbReference type="InterPro" id="IPR036390">
    <property type="entry name" value="WH_DNA-bd_sf"/>
</dbReference>